<organism evidence="1 2">
    <name type="scientific">Corallococcus llansteffanensis</name>
    <dbReference type="NCBI Taxonomy" id="2316731"/>
    <lineage>
        <taxon>Bacteria</taxon>
        <taxon>Pseudomonadati</taxon>
        <taxon>Myxococcota</taxon>
        <taxon>Myxococcia</taxon>
        <taxon>Myxococcales</taxon>
        <taxon>Cystobacterineae</taxon>
        <taxon>Myxococcaceae</taxon>
        <taxon>Corallococcus</taxon>
    </lineage>
</organism>
<accession>A0A3A8Q6N7</accession>
<reference evidence="2" key="1">
    <citation type="submission" date="2018-09" db="EMBL/GenBank/DDBJ databases">
        <authorList>
            <person name="Livingstone P.G."/>
            <person name="Whitworth D.E."/>
        </authorList>
    </citation>
    <scope>NUCLEOTIDE SEQUENCE [LARGE SCALE GENOMIC DNA]</scope>
    <source>
        <strain evidence="2">CA051B</strain>
    </source>
</reference>
<evidence type="ECO:0000313" key="1">
    <source>
        <dbReference type="EMBL" id="RKH61865.1"/>
    </source>
</evidence>
<protein>
    <submittedName>
        <fullName evidence="1">Uncharacterized protein</fullName>
    </submittedName>
</protein>
<name>A0A3A8Q6N7_9BACT</name>
<dbReference type="AlphaFoldDB" id="A0A3A8Q6N7"/>
<comment type="caution">
    <text evidence="1">The sequence shown here is derived from an EMBL/GenBank/DDBJ whole genome shotgun (WGS) entry which is preliminary data.</text>
</comment>
<gene>
    <name evidence="1" type="ORF">D7V93_11125</name>
</gene>
<dbReference type="EMBL" id="RAWB01000088">
    <property type="protein sequence ID" value="RKH61865.1"/>
    <property type="molecule type" value="Genomic_DNA"/>
</dbReference>
<evidence type="ECO:0000313" key="2">
    <source>
        <dbReference type="Proteomes" id="UP000272888"/>
    </source>
</evidence>
<keyword evidence="2" id="KW-1185">Reference proteome</keyword>
<proteinExistence type="predicted"/>
<dbReference type="RefSeq" id="WP_120643373.1">
    <property type="nucleotide sequence ID" value="NZ_RAWB01000088.1"/>
</dbReference>
<sequence>MDPLAQARHNSAYYLRKAQAAAQRAEGATAEELFTLSSCWRSLALCALLQDADVDTFAGHLCRSAQARRVLLELGSRSSVKPQLLCCTRDPGFCAALAAGHLGLAVDIAARSPTRHFQGVEYEDDFLFFHFMHRLLLEPEGVNEQTRLLERWTQVEQGRPSANFEVCVALNEKAPRAFTAAFELFIDTRREQLQGYTQRMGFNPELNATEGKVFIEGLAVLRLAELQGLPTRPSYDFIPALARVPPGDRPLSLNAWRGD</sequence>
<dbReference type="Proteomes" id="UP000272888">
    <property type="component" value="Unassembled WGS sequence"/>
</dbReference>